<organism evidence="2 3">
    <name type="scientific">Phytophthora palmivora</name>
    <dbReference type="NCBI Taxonomy" id="4796"/>
    <lineage>
        <taxon>Eukaryota</taxon>
        <taxon>Sar</taxon>
        <taxon>Stramenopiles</taxon>
        <taxon>Oomycota</taxon>
        <taxon>Peronosporomycetes</taxon>
        <taxon>Peronosporales</taxon>
        <taxon>Peronosporaceae</taxon>
        <taxon>Phytophthora</taxon>
    </lineage>
</organism>
<comment type="caution">
    <text evidence="2">The sequence shown here is derived from an EMBL/GenBank/DDBJ whole genome shotgun (WGS) entry which is preliminary data.</text>
</comment>
<dbReference type="OrthoDB" id="10256122at2759"/>
<dbReference type="EMBL" id="NCKW01004390">
    <property type="protein sequence ID" value="POM74815.1"/>
    <property type="molecule type" value="Genomic_DNA"/>
</dbReference>
<reference evidence="2 3" key="1">
    <citation type="journal article" date="2017" name="Genome Biol. Evol.">
        <title>Phytophthora megakarya and P. palmivora, closely related causal agents of cacao black pod rot, underwent increases in genome sizes and gene numbers by different mechanisms.</title>
        <authorList>
            <person name="Ali S.S."/>
            <person name="Shao J."/>
            <person name="Lary D.J."/>
            <person name="Kronmiller B."/>
            <person name="Shen D."/>
            <person name="Strem M.D."/>
            <person name="Amoako-Attah I."/>
            <person name="Akrofi A.Y."/>
            <person name="Begoude B.A."/>
            <person name="Ten Hoopen G.M."/>
            <person name="Coulibaly K."/>
            <person name="Kebe B.I."/>
            <person name="Melnick R.L."/>
            <person name="Guiltinan M.J."/>
            <person name="Tyler B.M."/>
            <person name="Meinhardt L.W."/>
            <person name="Bailey B.A."/>
        </authorList>
    </citation>
    <scope>NUCLEOTIDE SEQUENCE [LARGE SCALE GENOMIC DNA]</scope>
    <source>
        <strain evidence="3">sbr112.9</strain>
    </source>
</reference>
<feature type="non-terminal residue" evidence="2">
    <location>
        <position position="146"/>
    </location>
</feature>
<name>A0A2P4YAG9_9STRA</name>
<gene>
    <name evidence="2" type="ORF">PHPALM_8164</name>
</gene>
<protein>
    <submittedName>
        <fullName evidence="2">Pre-mRNA-splicing factor prp46</fullName>
    </submittedName>
</protein>
<dbReference type="AlphaFoldDB" id="A0A2P4YAG9"/>
<dbReference type="Proteomes" id="UP000237271">
    <property type="component" value="Unassembled WGS sequence"/>
</dbReference>
<proteinExistence type="predicted"/>
<accession>A0A2P4YAG9</accession>
<keyword evidence="3" id="KW-1185">Reference proteome</keyword>
<sequence>MKGSAVMAPAEDAVQQQIETSVLRTAEMFALTKHSTASAYDYAPSKKVRVRAKLNDRYLVDIPETLLEPKAAVGAVDTTPTPTEVATLTAIEPAPSPADVIEGGHPVPSAPGVSIAGEDSAATEKPSFVDQVAKEAEEEMVLKKRK</sequence>
<evidence type="ECO:0000313" key="3">
    <source>
        <dbReference type="Proteomes" id="UP000237271"/>
    </source>
</evidence>
<evidence type="ECO:0000313" key="2">
    <source>
        <dbReference type="EMBL" id="POM74815.1"/>
    </source>
</evidence>
<evidence type="ECO:0000256" key="1">
    <source>
        <dbReference type="SAM" id="MobiDB-lite"/>
    </source>
</evidence>
<feature type="region of interest" description="Disordered" evidence="1">
    <location>
        <begin position="92"/>
        <end position="127"/>
    </location>
</feature>